<sequence>MGGACRGVNRLRCVRRAADHHTVDEHVSRETAPVPRAVAYVRDLLDGFRPAWALCGGWAADAWLGRQTRDHGDVDIAVFHPDQRAIAEHFPGWALVGHDFNVPGDTTEHWGRPAPRTPSRARPGRCAGG</sequence>
<protein>
    <recommendedName>
        <fullName evidence="4">Nucleotidyltransferase family protein</fullName>
    </recommendedName>
</protein>
<keyword evidence="3" id="KW-1185">Reference proteome</keyword>
<feature type="compositionally biased region" description="Low complexity" evidence="1">
    <location>
        <begin position="112"/>
        <end position="129"/>
    </location>
</feature>
<dbReference type="Gene3D" id="3.30.460.40">
    <property type="match status" value="1"/>
</dbReference>
<organism evidence="2 3">
    <name type="scientific">Nonomuraea terrae</name>
    <dbReference type="NCBI Taxonomy" id="2530383"/>
    <lineage>
        <taxon>Bacteria</taxon>
        <taxon>Bacillati</taxon>
        <taxon>Actinomycetota</taxon>
        <taxon>Actinomycetes</taxon>
        <taxon>Streptosporangiales</taxon>
        <taxon>Streptosporangiaceae</taxon>
        <taxon>Nonomuraea</taxon>
    </lineage>
</organism>
<dbReference type="InterPro" id="IPR043519">
    <property type="entry name" value="NT_sf"/>
</dbReference>
<dbReference type="SUPFAM" id="SSF81301">
    <property type="entry name" value="Nucleotidyltransferase"/>
    <property type="match status" value="1"/>
</dbReference>
<evidence type="ECO:0000256" key="1">
    <source>
        <dbReference type="SAM" id="MobiDB-lite"/>
    </source>
</evidence>
<dbReference type="OrthoDB" id="4539099at2"/>
<dbReference type="Proteomes" id="UP000295302">
    <property type="component" value="Unassembled WGS sequence"/>
</dbReference>
<evidence type="ECO:0000313" key="3">
    <source>
        <dbReference type="Proteomes" id="UP000295302"/>
    </source>
</evidence>
<reference evidence="2 3" key="1">
    <citation type="submission" date="2019-03" db="EMBL/GenBank/DDBJ databases">
        <title>Draft genome sequences of novel Actinobacteria.</title>
        <authorList>
            <person name="Sahin N."/>
            <person name="Ay H."/>
            <person name="Saygin H."/>
        </authorList>
    </citation>
    <scope>NUCLEOTIDE SEQUENCE [LARGE SCALE GENOMIC DNA]</scope>
    <source>
        <strain evidence="2 3">CH32</strain>
    </source>
</reference>
<name>A0A4R4XS92_9ACTN</name>
<feature type="region of interest" description="Disordered" evidence="1">
    <location>
        <begin position="106"/>
        <end position="129"/>
    </location>
</feature>
<comment type="caution">
    <text evidence="2">The sequence shown here is derived from an EMBL/GenBank/DDBJ whole genome shotgun (WGS) entry which is preliminary data.</text>
</comment>
<dbReference type="InterPro" id="IPR019646">
    <property type="entry name" value="Aminoglyc_AdlTrfase"/>
</dbReference>
<proteinExistence type="predicted"/>
<evidence type="ECO:0008006" key="4">
    <source>
        <dbReference type="Google" id="ProtNLM"/>
    </source>
</evidence>
<gene>
    <name evidence="2" type="ORF">E1286_41045</name>
</gene>
<dbReference type="Pfam" id="PF10706">
    <property type="entry name" value="Aminoglyc_resit"/>
    <property type="match status" value="1"/>
</dbReference>
<dbReference type="EMBL" id="SMKQ01000238">
    <property type="protein sequence ID" value="TDD34348.1"/>
    <property type="molecule type" value="Genomic_DNA"/>
</dbReference>
<evidence type="ECO:0000313" key="2">
    <source>
        <dbReference type="EMBL" id="TDD34348.1"/>
    </source>
</evidence>
<dbReference type="AlphaFoldDB" id="A0A4R4XS92"/>
<accession>A0A4R4XS92</accession>